<feature type="compositionally biased region" description="Low complexity" evidence="1">
    <location>
        <begin position="144"/>
        <end position="163"/>
    </location>
</feature>
<reference evidence="3 4" key="1">
    <citation type="submission" date="2016-10" db="EMBL/GenBank/DDBJ databases">
        <authorList>
            <person name="Varghese N."/>
            <person name="Submissions S."/>
        </authorList>
    </citation>
    <scope>NUCLEOTIDE SEQUENCE [LARGE SCALE GENOMIC DNA]</scope>
    <source>
        <strain evidence="3 4">UNC380MFSha3.1</strain>
    </source>
</reference>
<dbReference type="Proteomes" id="UP000198702">
    <property type="component" value="Unassembled WGS sequence"/>
</dbReference>
<dbReference type="RefSeq" id="WP_028495923.1">
    <property type="nucleotide sequence ID" value="NZ_FOQZ01000001.1"/>
</dbReference>
<evidence type="ECO:0000256" key="1">
    <source>
        <dbReference type="SAM" id="MobiDB-lite"/>
    </source>
</evidence>
<keyword evidence="2" id="KW-0472">Membrane</keyword>
<evidence type="ECO:0000313" key="4">
    <source>
        <dbReference type="Proteomes" id="UP000198702"/>
    </source>
</evidence>
<evidence type="ECO:0000313" key="3">
    <source>
        <dbReference type="EMBL" id="SFI37026.1"/>
    </source>
</evidence>
<name>A0A7Z7D1R3_9MICO</name>
<sequence length="219" mass="22772">MNPNKQFINLLGIVVIAAILVAGVALIALPMWSQSQTTDASTRTVAQTNAVYEVQVAQLTAAQDGEADLDRQLAELRADIPAITKSDDVFDIVNGAATDLDLTIQTITVADAEDWTPRAAAVEAPTEVPAAGAQSTGGDEETDSAATTDPAAAPTPTEPTATPQRQATVNIEVAVPDAKTATAFIDALGRGPRLVSPLNAAFDDGTLTLTVLTFFRTED</sequence>
<protein>
    <submittedName>
        <fullName evidence="3">Uncharacterized protein</fullName>
    </submittedName>
</protein>
<keyword evidence="2" id="KW-1133">Transmembrane helix</keyword>
<organism evidence="3 4">
    <name type="scientific">Microbacterium saccharophilum</name>
    <dbReference type="NCBI Taxonomy" id="1213358"/>
    <lineage>
        <taxon>Bacteria</taxon>
        <taxon>Bacillati</taxon>
        <taxon>Actinomycetota</taxon>
        <taxon>Actinomycetes</taxon>
        <taxon>Micrococcales</taxon>
        <taxon>Microbacteriaceae</taxon>
        <taxon>Microbacterium</taxon>
    </lineage>
</organism>
<accession>A0A7Z7D1R3</accession>
<evidence type="ECO:0000256" key="2">
    <source>
        <dbReference type="SAM" id="Phobius"/>
    </source>
</evidence>
<proteinExistence type="predicted"/>
<feature type="transmembrane region" description="Helical" evidence="2">
    <location>
        <begin position="7"/>
        <end position="32"/>
    </location>
</feature>
<keyword evidence="2" id="KW-0812">Transmembrane</keyword>
<comment type="caution">
    <text evidence="3">The sequence shown here is derived from an EMBL/GenBank/DDBJ whole genome shotgun (WGS) entry which is preliminary data.</text>
</comment>
<feature type="region of interest" description="Disordered" evidence="1">
    <location>
        <begin position="122"/>
        <end position="164"/>
    </location>
</feature>
<dbReference type="AlphaFoldDB" id="A0A7Z7D1R3"/>
<feature type="compositionally biased region" description="Low complexity" evidence="1">
    <location>
        <begin position="122"/>
        <end position="133"/>
    </location>
</feature>
<dbReference type="EMBL" id="FOQZ01000001">
    <property type="protein sequence ID" value="SFI37026.1"/>
    <property type="molecule type" value="Genomic_DNA"/>
</dbReference>
<gene>
    <name evidence="3" type="ORF">SAMN04487751_1442</name>
</gene>